<keyword evidence="3" id="KW-1185">Reference proteome</keyword>
<dbReference type="AlphaFoldDB" id="A9V3L5"/>
<reference evidence="2 3" key="1">
    <citation type="journal article" date="2008" name="Nature">
        <title>The genome of the choanoflagellate Monosiga brevicollis and the origin of metazoans.</title>
        <authorList>
            <consortium name="JGI Sequencing"/>
            <person name="King N."/>
            <person name="Westbrook M.J."/>
            <person name="Young S.L."/>
            <person name="Kuo A."/>
            <person name="Abedin M."/>
            <person name="Chapman J."/>
            <person name="Fairclough S."/>
            <person name="Hellsten U."/>
            <person name="Isogai Y."/>
            <person name="Letunic I."/>
            <person name="Marr M."/>
            <person name="Pincus D."/>
            <person name="Putnam N."/>
            <person name="Rokas A."/>
            <person name="Wright K.J."/>
            <person name="Zuzow R."/>
            <person name="Dirks W."/>
            <person name="Good M."/>
            <person name="Goodstein D."/>
            <person name="Lemons D."/>
            <person name="Li W."/>
            <person name="Lyons J.B."/>
            <person name="Morris A."/>
            <person name="Nichols S."/>
            <person name="Richter D.J."/>
            <person name="Salamov A."/>
            <person name="Bork P."/>
            <person name="Lim W.A."/>
            <person name="Manning G."/>
            <person name="Miller W.T."/>
            <person name="McGinnis W."/>
            <person name="Shapiro H."/>
            <person name="Tjian R."/>
            <person name="Grigoriev I.V."/>
            <person name="Rokhsar D."/>
        </authorList>
    </citation>
    <scope>NUCLEOTIDE SEQUENCE [LARGE SCALE GENOMIC DNA]</scope>
    <source>
        <strain evidence="3">MX1 / ATCC 50154</strain>
    </source>
</reference>
<accession>A9V3L5</accession>
<evidence type="ECO:0000256" key="1">
    <source>
        <dbReference type="SAM" id="MobiDB-lite"/>
    </source>
</evidence>
<dbReference type="EMBL" id="CH991557">
    <property type="protein sequence ID" value="EDQ87835.1"/>
    <property type="molecule type" value="Genomic_DNA"/>
</dbReference>
<feature type="compositionally biased region" description="Polar residues" evidence="1">
    <location>
        <begin position="1138"/>
        <end position="1149"/>
    </location>
</feature>
<dbReference type="GeneID" id="5892614"/>
<dbReference type="KEGG" id="mbr:MONBRDRAFT_26815"/>
<dbReference type="Proteomes" id="UP000001357">
    <property type="component" value="Unassembled WGS sequence"/>
</dbReference>
<proteinExistence type="predicted"/>
<protein>
    <submittedName>
        <fullName evidence="2">Uncharacterized protein</fullName>
    </submittedName>
</protein>
<dbReference type="RefSeq" id="XP_001747368.1">
    <property type="nucleotide sequence ID" value="XM_001747316.1"/>
</dbReference>
<name>A9V3L5_MONBE</name>
<organism evidence="2 3">
    <name type="scientific">Monosiga brevicollis</name>
    <name type="common">Choanoflagellate</name>
    <dbReference type="NCBI Taxonomy" id="81824"/>
    <lineage>
        <taxon>Eukaryota</taxon>
        <taxon>Choanoflagellata</taxon>
        <taxon>Craspedida</taxon>
        <taxon>Salpingoecidae</taxon>
        <taxon>Monosiga</taxon>
    </lineage>
</organism>
<evidence type="ECO:0000313" key="3">
    <source>
        <dbReference type="Proteomes" id="UP000001357"/>
    </source>
</evidence>
<feature type="region of interest" description="Disordered" evidence="1">
    <location>
        <begin position="1112"/>
        <end position="1151"/>
    </location>
</feature>
<sequence>MTETEFGYEWQLEKEQDLAMVLTAMLNGRCCGRIIAPVESDINNLYDRLSSHIRENVLPAVDLIFETRSPEEALPASTLVTWNETERCVVVHTHDNMLRFNHFDAKFRVGATTTLATHEDLLNDLRAITVEHVTRPLTCNGTLTISDVKHLSVAEIEHHASQNKERKPTTLDALVNPELLYAKLEEHFKRYAVELYKVTADGRPIKTRLAVGVRDADACVTGIPLWAEKEAYGSLLEKLKKKLKDIVTKEWSRLFPTPNMQMSIGILEVQFEADVMPKLLGPKQQGTVLFAYDPKVVKPLLEHAEWHLVATWFTEGHNKLGIVVANKDNLRLIGCGAKPCHLELGKPSKRQTNETTWTHIGTEGLHFALVALDVINLVPHVMIELITLPNAASLVSSAPRLLRPSISSCATIVQAANGTQAPEPPALYGLSPLTTWALLRRNDIADLSRLWTEPYKSFYDVHVVAFAAEITAPASIYIELQTHVRDTLRLAITFHSGPLEIISPAEDKKALVLVCLGITMTSENMLWFGYHQSANFYLYDVNPKRLHHSMTVMLDRSLKVADVQLLRKWDDLCVPQVSPTAIPLPSEEGRQLIRAWLAGEAHTLQKRELKLILKQWFEDDALINKISPARNGEKEAIERITSLLRPGTVANWCVQAILPGTGTTTFLRRVAHGLRQHQNIRVQILDNDEAVEWPSEQMLSSECSPRFVIMLDSRSAQDAEQKVMDSAKAHLRSHASLAVVVVKVVMCFGPAARPDLQEFTLDPIMTRTEAQAAVDVYKSFFPEASSLDDLAQQEELFICLPGLVVTNHRVKRSKTIKQALDEMPYARELLAVLALLEIFTLSCNTQWFIEGPPLGDHKWLVRNILPESGRLCYRLNNWLLAVPILAAVGIKAAFDADAPGGLRVSGNGMLIKRLWSSAFIWLDQAQQWPLLNFLLHKRTHGMPHWLEVLSAHVNQGTIDHLFKELISHFSRSYDAGRPISDGARKKRGQSLVQLYVLRADRYKERGKWEQMLLDLDNAVNATQFTPSDQVARLHRAQNIVACALSTGSLVQPQHIDSAIKDFREAISDESNLFHKTARRCYEQLQARASLQQNHETPAVRLYIGLTNLLEDQPSTQSSESTTEGAATPERPALPAQEFPSTPRGQQQGHTDLKSILIRLNEYLANLE</sequence>
<gene>
    <name evidence="2" type="ORF">MONBRDRAFT_26815</name>
</gene>
<evidence type="ECO:0000313" key="2">
    <source>
        <dbReference type="EMBL" id="EDQ87835.1"/>
    </source>
</evidence>
<feature type="compositionally biased region" description="Low complexity" evidence="1">
    <location>
        <begin position="1112"/>
        <end position="1129"/>
    </location>
</feature>
<dbReference type="InParanoid" id="A9V3L5"/>